<accession>A0ABN4T7K2</accession>
<sequence length="144" mass="16536">MKDRRGFTFIELIVTVAVLAILLLVALPGCNGLYHRFLLKTTADEMKSALYLAQQYSIDESRDYCFELFDDIFRIREPKIGGEIAYRQKIDEKIKVLPGYSSDVTYNCHGITPYSKFVLANRRGERVQVEVMLGTGRVRVSDIY</sequence>
<dbReference type="SUPFAM" id="SSF54523">
    <property type="entry name" value="Pili subunits"/>
    <property type="match status" value="1"/>
</dbReference>
<gene>
    <name evidence="1" type="ORF">BJL90_15055</name>
</gene>
<organism evidence="1 2">
    <name type="scientific">Clostridium formicaceticum</name>
    <dbReference type="NCBI Taxonomy" id="1497"/>
    <lineage>
        <taxon>Bacteria</taxon>
        <taxon>Bacillati</taxon>
        <taxon>Bacillota</taxon>
        <taxon>Clostridia</taxon>
        <taxon>Eubacteriales</taxon>
        <taxon>Clostridiaceae</taxon>
        <taxon>Clostridium</taxon>
    </lineage>
</organism>
<name>A0ABN4T7K2_9CLOT</name>
<protein>
    <recommendedName>
        <fullName evidence="3">Prepilin-type N-terminal cleavage/methylation domain-containing protein</fullName>
    </recommendedName>
</protein>
<dbReference type="InterPro" id="IPR012902">
    <property type="entry name" value="N_methyl_site"/>
</dbReference>
<dbReference type="EMBL" id="CP017603">
    <property type="protein sequence ID" value="AOY77053.1"/>
    <property type="molecule type" value="Genomic_DNA"/>
</dbReference>
<dbReference type="NCBIfam" id="TIGR02532">
    <property type="entry name" value="IV_pilin_GFxxxE"/>
    <property type="match status" value="1"/>
</dbReference>
<dbReference type="Pfam" id="PF07963">
    <property type="entry name" value="N_methyl"/>
    <property type="match status" value="1"/>
</dbReference>
<dbReference type="Proteomes" id="UP000177894">
    <property type="component" value="Chromosome"/>
</dbReference>
<evidence type="ECO:0000313" key="1">
    <source>
        <dbReference type="EMBL" id="AOY77053.1"/>
    </source>
</evidence>
<dbReference type="RefSeq" id="WP_070969746.1">
    <property type="nucleotide sequence ID" value="NZ_CP017603.1"/>
</dbReference>
<evidence type="ECO:0000313" key="2">
    <source>
        <dbReference type="Proteomes" id="UP000177894"/>
    </source>
</evidence>
<keyword evidence="2" id="KW-1185">Reference proteome</keyword>
<dbReference type="InterPro" id="IPR045584">
    <property type="entry name" value="Pilin-like"/>
</dbReference>
<proteinExistence type="predicted"/>
<evidence type="ECO:0008006" key="3">
    <source>
        <dbReference type="Google" id="ProtNLM"/>
    </source>
</evidence>
<reference evidence="1 2" key="1">
    <citation type="submission" date="2016-10" db="EMBL/GenBank/DDBJ databases">
        <title>Complete Genome Sequence of Acetogen Clostridium formicoaceticum ATCC 27076.</title>
        <authorList>
            <person name="Bao T."/>
            <person name="Cheng C."/>
            <person name="Zhao J."/>
            <person name="Yang S.-T."/>
            <person name="Wang J."/>
            <person name="Wang M."/>
        </authorList>
    </citation>
    <scope>NUCLEOTIDE SEQUENCE [LARGE SCALE GENOMIC DNA]</scope>
    <source>
        <strain evidence="1 2">ATCC 27076</strain>
    </source>
</reference>
<dbReference type="Gene3D" id="3.30.700.10">
    <property type="entry name" value="Glycoprotein, Type 4 Pilin"/>
    <property type="match status" value="1"/>
</dbReference>